<organism evidence="3 4">
    <name type="scientific">Rhodotorula mucilaginosa</name>
    <name type="common">Yeast</name>
    <name type="synonym">Rhodotorula rubra</name>
    <dbReference type="NCBI Taxonomy" id="5537"/>
    <lineage>
        <taxon>Eukaryota</taxon>
        <taxon>Fungi</taxon>
        <taxon>Dikarya</taxon>
        <taxon>Basidiomycota</taxon>
        <taxon>Pucciniomycotina</taxon>
        <taxon>Microbotryomycetes</taxon>
        <taxon>Sporidiobolales</taxon>
        <taxon>Sporidiobolaceae</taxon>
        <taxon>Rhodotorula</taxon>
    </lineage>
</organism>
<feature type="region of interest" description="Disordered" evidence="1">
    <location>
        <begin position="371"/>
        <end position="397"/>
    </location>
</feature>
<feature type="transmembrane region" description="Helical" evidence="2">
    <location>
        <begin position="37"/>
        <end position="59"/>
    </location>
</feature>
<reference evidence="3 4" key="1">
    <citation type="submission" date="2020-11" db="EMBL/GenBank/DDBJ databases">
        <title>Kefir isolates.</title>
        <authorList>
            <person name="Marcisauskas S."/>
            <person name="Kim Y."/>
            <person name="Blasche S."/>
        </authorList>
    </citation>
    <scope>NUCLEOTIDE SEQUENCE [LARGE SCALE GENOMIC DNA]</scope>
    <source>
        <strain evidence="3 4">KR</strain>
    </source>
</reference>
<feature type="transmembrane region" description="Helical" evidence="2">
    <location>
        <begin position="181"/>
        <end position="201"/>
    </location>
</feature>
<dbReference type="OrthoDB" id="2126185at2759"/>
<comment type="caution">
    <text evidence="3">The sequence shown here is derived from an EMBL/GenBank/DDBJ whole genome shotgun (WGS) entry which is preliminary data.</text>
</comment>
<feature type="transmembrane region" description="Helical" evidence="2">
    <location>
        <begin position="134"/>
        <end position="160"/>
    </location>
</feature>
<name>A0A9P7B425_RHOMI</name>
<evidence type="ECO:0000313" key="4">
    <source>
        <dbReference type="Proteomes" id="UP000777482"/>
    </source>
</evidence>
<feature type="transmembrane region" description="Helical" evidence="2">
    <location>
        <begin position="6"/>
        <end position="25"/>
    </location>
</feature>
<keyword evidence="2" id="KW-1133">Transmembrane helix</keyword>
<dbReference type="AlphaFoldDB" id="A0A9P7B425"/>
<evidence type="ECO:0000256" key="1">
    <source>
        <dbReference type="SAM" id="MobiDB-lite"/>
    </source>
</evidence>
<keyword evidence="2" id="KW-0812">Transmembrane</keyword>
<protein>
    <submittedName>
        <fullName evidence="3">Uncharacterized protein</fullName>
    </submittedName>
</protein>
<evidence type="ECO:0000256" key="2">
    <source>
        <dbReference type="SAM" id="Phobius"/>
    </source>
</evidence>
<gene>
    <name evidence="3" type="ORF">C6P46_006634</name>
</gene>
<keyword evidence="2" id="KW-0472">Membrane</keyword>
<sequence length="397" mass="43844">MSLSVQHLPLAGYAVTIGATLSKVLPVVFKRRMTPTTVAFLSMAAGGLALTWYHMILFFQKSFTDSATRHATPAALYTSAQWLTDVSLFQEAWEYVCDGAERWWWSQQLCQWTVGPLTLLMATEGHKFGVKRQWAFMLLGQLVAVSVAQSLFFAAVVSAAAMHAAKGTLAPIHKTQAQTTYGTLAAILIATASTVFVPQTIGTWRFLPNLVAMHAVILLPFVPAVAQLDKPTRPRLSRLYLNYAFIAMRFQIPVAMQLFSQGKALSLDFILERLPEFYLSQWAVLTSHPAQASISWDVIFTSVSALTYLVWSSRSPHSVRPIERVSWQILLALIAMTPLVGVAASVSIGLAVREGRREAAADAEIKFEKARREQRLQQQQEGGATAVTADDESKKDQ</sequence>
<evidence type="ECO:0000313" key="3">
    <source>
        <dbReference type="EMBL" id="KAG0657137.1"/>
    </source>
</evidence>
<proteinExistence type="predicted"/>
<accession>A0A9P7B425</accession>
<dbReference type="Proteomes" id="UP000777482">
    <property type="component" value="Unassembled WGS sequence"/>
</dbReference>
<feature type="transmembrane region" description="Helical" evidence="2">
    <location>
        <begin position="240"/>
        <end position="259"/>
    </location>
</feature>
<feature type="transmembrane region" description="Helical" evidence="2">
    <location>
        <begin position="207"/>
        <end position="228"/>
    </location>
</feature>
<feature type="transmembrane region" description="Helical" evidence="2">
    <location>
        <begin position="331"/>
        <end position="352"/>
    </location>
</feature>
<keyword evidence="4" id="KW-1185">Reference proteome</keyword>
<dbReference type="EMBL" id="PUHQ01000085">
    <property type="protein sequence ID" value="KAG0657137.1"/>
    <property type="molecule type" value="Genomic_DNA"/>
</dbReference>